<evidence type="ECO:0000313" key="1">
    <source>
        <dbReference type="EMBL" id="MPC97054.1"/>
    </source>
</evidence>
<reference evidence="1 2" key="1">
    <citation type="submission" date="2019-05" db="EMBL/GenBank/DDBJ databases">
        <title>Another draft genome of Portunus trituberculatus and its Hox gene families provides insights of decapod evolution.</title>
        <authorList>
            <person name="Jeong J.-H."/>
            <person name="Song I."/>
            <person name="Kim S."/>
            <person name="Choi T."/>
            <person name="Kim D."/>
            <person name="Ryu S."/>
            <person name="Kim W."/>
        </authorList>
    </citation>
    <scope>NUCLEOTIDE SEQUENCE [LARGE SCALE GENOMIC DNA]</scope>
    <source>
        <tissue evidence="1">Muscle</tissue>
    </source>
</reference>
<keyword evidence="2" id="KW-1185">Reference proteome</keyword>
<evidence type="ECO:0000313" key="2">
    <source>
        <dbReference type="Proteomes" id="UP000324222"/>
    </source>
</evidence>
<protein>
    <submittedName>
        <fullName evidence="1">Uncharacterized protein</fullName>
    </submittedName>
</protein>
<proteinExistence type="predicted"/>
<accession>A0A5B7JXI2</accession>
<sequence length="43" mass="4853">MESLARMMAPRIAVATSLLHFTPRPMWPSKSPIATKAWNGGRW</sequence>
<comment type="caution">
    <text evidence="1">The sequence shown here is derived from an EMBL/GenBank/DDBJ whole genome shotgun (WGS) entry which is preliminary data.</text>
</comment>
<gene>
    <name evidence="1" type="ORF">E2C01_092343</name>
</gene>
<name>A0A5B7JXI2_PORTR</name>
<dbReference type="Proteomes" id="UP000324222">
    <property type="component" value="Unassembled WGS sequence"/>
</dbReference>
<organism evidence="1 2">
    <name type="scientific">Portunus trituberculatus</name>
    <name type="common">Swimming crab</name>
    <name type="synonym">Neptunus trituberculatus</name>
    <dbReference type="NCBI Taxonomy" id="210409"/>
    <lineage>
        <taxon>Eukaryota</taxon>
        <taxon>Metazoa</taxon>
        <taxon>Ecdysozoa</taxon>
        <taxon>Arthropoda</taxon>
        <taxon>Crustacea</taxon>
        <taxon>Multicrustacea</taxon>
        <taxon>Malacostraca</taxon>
        <taxon>Eumalacostraca</taxon>
        <taxon>Eucarida</taxon>
        <taxon>Decapoda</taxon>
        <taxon>Pleocyemata</taxon>
        <taxon>Brachyura</taxon>
        <taxon>Eubrachyura</taxon>
        <taxon>Portunoidea</taxon>
        <taxon>Portunidae</taxon>
        <taxon>Portuninae</taxon>
        <taxon>Portunus</taxon>
    </lineage>
</organism>
<dbReference type="AlphaFoldDB" id="A0A5B7JXI2"/>
<dbReference type="EMBL" id="VSRR010108446">
    <property type="protein sequence ID" value="MPC97054.1"/>
    <property type="molecule type" value="Genomic_DNA"/>
</dbReference>